<dbReference type="RefSeq" id="WP_120681978.1">
    <property type="nucleotide sequence ID" value="NZ_RAZS01000010.1"/>
</dbReference>
<dbReference type="Gene3D" id="3.30.1870.10">
    <property type="entry name" value="EreA-like, domain 2"/>
    <property type="match status" value="1"/>
</dbReference>
<dbReference type="InterPro" id="IPR052036">
    <property type="entry name" value="Hydrolase/PRTase-associated"/>
</dbReference>
<dbReference type="InterPro" id="IPR007815">
    <property type="entry name" value="Emycin_Estase"/>
</dbReference>
<dbReference type="AlphaFoldDB" id="A0A3A9XVU4"/>
<evidence type="ECO:0000313" key="3">
    <source>
        <dbReference type="Proteomes" id="UP000271548"/>
    </source>
</evidence>
<dbReference type="Pfam" id="PF05139">
    <property type="entry name" value="Erythro_esteras"/>
    <property type="match status" value="1"/>
</dbReference>
<dbReference type="OrthoDB" id="4329964at2"/>
<protein>
    <submittedName>
        <fullName evidence="2">Erythromycin esterase family protein</fullName>
    </submittedName>
</protein>
<dbReference type="CDD" id="cd14728">
    <property type="entry name" value="Ere-like"/>
    <property type="match status" value="1"/>
</dbReference>
<dbReference type="SUPFAM" id="SSF159501">
    <property type="entry name" value="EreA/ChaN-like"/>
    <property type="match status" value="1"/>
</dbReference>
<dbReference type="Proteomes" id="UP000275865">
    <property type="component" value="Unassembled WGS sequence"/>
</dbReference>
<comment type="caution">
    <text evidence="2">The sequence shown here is derived from an EMBL/GenBank/DDBJ whole genome shotgun (WGS) entry which is preliminary data.</text>
</comment>
<dbReference type="PANTHER" id="PTHR31299:SF0">
    <property type="entry name" value="ESTERASE, PUTATIVE (AFU_ORTHOLOGUE AFUA_1G05850)-RELATED"/>
    <property type="match status" value="1"/>
</dbReference>
<gene>
    <name evidence="2" type="ORF">D7044_23930</name>
    <name evidence="1" type="ORF">D7147_25465</name>
</gene>
<dbReference type="GO" id="GO:0046677">
    <property type="term" value="P:response to antibiotic"/>
    <property type="evidence" value="ECO:0007669"/>
    <property type="project" value="InterPro"/>
</dbReference>
<accession>A0A3A9XVU4</accession>
<evidence type="ECO:0000313" key="2">
    <source>
        <dbReference type="EMBL" id="RKN29248.1"/>
    </source>
</evidence>
<dbReference type="Proteomes" id="UP000271548">
    <property type="component" value="Unassembled WGS sequence"/>
</dbReference>
<dbReference type="PANTHER" id="PTHR31299">
    <property type="entry name" value="ESTERASE, PUTATIVE (AFU_ORTHOLOGUE AFUA_1G05850)-RELATED"/>
    <property type="match status" value="1"/>
</dbReference>
<dbReference type="EMBL" id="RAZS01000010">
    <property type="protein sequence ID" value="RKN15808.1"/>
    <property type="molecule type" value="Genomic_DNA"/>
</dbReference>
<reference evidence="3 4" key="1">
    <citation type="submission" date="2018-09" db="EMBL/GenBank/DDBJ databases">
        <title>Micromonospora sp. nov. MS1-9, isolated from a root of Musa sp.</title>
        <authorList>
            <person name="Kuncharoen N."/>
            <person name="Kudo T."/>
            <person name="Ohkuma M."/>
            <person name="Yuki M."/>
            <person name="Tanasupawat S."/>
        </authorList>
    </citation>
    <scope>NUCLEOTIDE SEQUENCE [LARGE SCALE GENOMIC DNA]</scope>
    <source>
        <strain evidence="2 4">MS1-9</strain>
        <strain evidence="1 3">NGC1-4</strain>
    </source>
</reference>
<evidence type="ECO:0000313" key="4">
    <source>
        <dbReference type="Proteomes" id="UP000275865"/>
    </source>
</evidence>
<organism evidence="2 4">
    <name type="scientific">Micromonospora musae</name>
    <dbReference type="NCBI Taxonomy" id="1894970"/>
    <lineage>
        <taxon>Bacteria</taxon>
        <taxon>Bacillati</taxon>
        <taxon>Actinomycetota</taxon>
        <taxon>Actinomycetes</taxon>
        <taxon>Micromonosporales</taxon>
        <taxon>Micromonosporaceae</taxon>
        <taxon>Micromonospora</taxon>
    </lineage>
</organism>
<name>A0A3A9XVU4_9ACTN</name>
<dbReference type="EMBL" id="RAZT01000012">
    <property type="protein sequence ID" value="RKN29248.1"/>
    <property type="molecule type" value="Genomic_DNA"/>
</dbReference>
<proteinExistence type="predicted"/>
<evidence type="ECO:0000313" key="1">
    <source>
        <dbReference type="EMBL" id="RKN15808.1"/>
    </source>
</evidence>
<sequence length="376" mass="41867">MSQHIRDLVPEPGDLLALGEPTHQEPAFGAVRNELFAQLVQLGFRSIALETDRVAALAVNDHVLHGTGNLATVLAEGFSHDFGALDANRRLVAWLREHNRHRPAQERVTFHGFDAPTENTSAPSPRSYFEHARDYLQIEDLDLAEIAGDDHRWSRDEAILDFARSMGRTPEAERLRSIGEDLLTRLHARAPELIARTSRAEWLRARTHLDAGLGLLHYHWQAARPLPQSERICLLLTTRDTLMARNLLDIRRVEAERGPTMLCAHNSHLQRNVSAWRLGDLSADWYGAGAIVDSLGIGNYTFIAGSLGRSTALKLGEPAPDTFEGLLQRRITDWGLLPAAEVSPARRREDTTPQQGYFPLEQATIDGADAILHITG</sequence>
<keyword evidence="3" id="KW-1185">Reference proteome</keyword>